<protein>
    <recommendedName>
        <fullName evidence="5">Sas10 C-terminal domain-containing protein</fullName>
    </recommendedName>
</protein>
<evidence type="ECO:0000256" key="2">
    <source>
        <dbReference type="ARBA" id="ARBA00010979"/>
    </source>
</evidence>
<evidence type="ECO:0000259" key="5">
    <source>
        <dbReference type="Pfam" id="PF09368"/>
    </source>
</evidence>
<dbReference type="PANTHER" id="PTHR13237">
    <property type="entry name" value="SOMETHING ABOUT SILENCING PROTEIN 10-RELATED"/>
    <property type="match status" value="1"/>
</dbReference>
<dbReference type="PANTHER" id="PTHR13237:SF8">
    <property type="entry name" value="SOMETHING ABOUT SILENCING PROTEIN 10"/>
    <property type="match status" value="1"/>
</dbReference>
<evidence type="ECO:0000256" key="1">
    <source>
        <dbReference type="ARBA" id="ARBA00004123"/>
    </source>
</evidence>
<feature type="region of interest" description="Disordered" evidence="4">
    <location>
        <begin position="147"/>
        <end position="171"/>
    </location>
</feature>
<dbReference type="GO" id="GO:0032040">
    <property type="term" value="C:small-subunit processome"/>
    <property type="evidence" value="ECO:0007669"/>
    <property type="project" value="TreeGrafter"/>
</dbReference>
<dbReference type="InterPro" id="IPR018972">
    <property type="entry name" value="Sas10_C_dom"/>
</dbReference>
<dbReference type="Pfam" id="PF09368">
    <property type="entry name" value="Sas10"/>
    <property type="match status" value="1"/>
</dbReference>
<evidence type="ECO:0000313" key="6">
    <source>
        <dbReference type="EMBL" id="JAS61869.1"/>
    </source>
</evidence>
<evidence type="ECO:0000256" key="4">
    <source>
        <dbReference type="SAM" id="MobiDB-lite"/>
    </source>
</evidence>
<feature type="domain" description="Sas10 C-terminal" evidence="5">
    <location>
        <begin position="137"/>
        <end position="171"/>
    </location>
</feature>
<dbReference type="AlphaFoldDB" id="A0A1B6GHF6"/>
<feature type="region of interest" description="Disordered" evidence="4">
    <location>
        <begin position="123"/>
        <end position="142"/>
    </location>
</feature>
<comment type="similarity">
    <text evidence="2">Belongs to the SAS10 family.</text>
</comment>
<comment type="subcellular location">
    <subcellularLocation>
        <location evidence="1">Nucleus</location>
    </subcellularLocation>
</comment>
<proteinExistence type="inferred from homology"/>
<accession>A0A1B6GHF6</accession>
<reference evidence="6" key="1">
    <citation type="submission" date="2015-11" db="EMBL/GenBank/DDBJ databases">
        <title>De novo transcriptome assembly of four potential Pierce s Disease insect vectors from Arizona vineyards.</title>
        <authorList>
            <person name="Tassone E.E."/>
        </authorList>
    </citation>
    <scope>NUCLEOTIDE SEQUENCE</scope>
</reference>
<sequence length="171" mass="20315">DFDDQSKLKDTNRLKFLQEECPEYFVLDNEFASYDKVAKALLLKDQKSDLEEALVKSIRVYQLQIQCYYLLQASNVNVKTHPVMMWLYRFRQQITELQDLIKNDKKVSPVKTKSKQVVSVDEKCDENEAESGVEGQTRRPITYEMMKNRGLTPHRPKQDRNPRVKHRKKYK</sequence>
<feature type="non-terminal residue" evidence="6">
    <location>
        <position position="1"/>
    </location>
</feature>
<name>A0A1B6GHF6_9HEMI</name>
<keyword evidence="3" id="KW-0539">Nucleus</keyword>
<gene>
    <name evidence="6" type="ORF">g.44301</name>
</gene>
<evidence type="ECO:0000256" key="3">
    <source>
        <dbReference type="ARBA" id="ARBA00023242"/>
    </source>
</evidence>
<dbReference type="EMBL" id="GECZ01007900">
    <property type="protein sequence ID" value="JAS61869.1"/>
    <property type="molecule type" value="Transcribed_RNA"/>
</dbReference>
<feature type="non-terminal residue" evidence="6">
    <location>
        <position position="171"/>
    </location>
</feature>
<dbReference type="GO" id="GO:0000462">
    <property type="term" value="P:maturation of SSU-rRNA from tricistronic rRNA transcript (SSU-rRNA, 5.8S rRNA, LSU-rRNA)"/>
    <property type="evidence" value="ECO:0007669"/>
    <property type="project" value="TreeGrafter"/>
</dbReference>
<organism evidence="6">
    <name type="scientific">Cuerna arida</name>
    <dbReference type="NCBI Taxonomy" id="1464854"/>
    <lineage>
        <taxon>Eukaryota</taxon>
        <taxon>Metazoa</taxon>
        <taxon>Ecdysozoa</taxon>
        <taxon>Arthropoda</taxon>
        <taxon>Hexapoda</taxon>
        <taxon>Insecta</taxon>
        <taxon>Pterygota</taxon>
        <taxon>Neoptera</taxon>
        <taxon>Paraneoptera</taxon>
        <taxon>Hemiptera</taxon>
        <taxon>Auchenorrhyncha</taxon>
        <taxon>Membracoidea</taxon>
        <taxon>Cicadellidae</taxon>
        <taxon>Cicadellinae</taxon>
        <taxon>Proconiini</taxon>
        <taxon>Cuerna</taxon>
    </lineage>
</organism>